<dbReference type="EMBL" id="FNSN01000004">
    <property type="protein sequence ID" value="SEC88723.1"/>
    <property type="molecule type" value="Genomic_DNA"/>
</dbReference>
<dbReference type="Proteomes" id="UP000182652">
    <property type="component" value="Unassembled WGS sequence"/>
</dbReference>
<dbReference type="AlphaFoldDB" id="A0A1H4W665"/>
<dbReference type="InterPro" id="IPR046253">
    <property type="entry name" value="DUF6286"/>
</dbReference>
<feature type="transmembrane region" description="Helical" evidence="1">
    <location>
        <begin position="83"/>
        <end position="104"/>
    </location>
</feature>
<keyword evidence="1" id="KW-0812">Transmembrane</keyword>
<evidence type="ECO:0000313" key="4">
    <source>
        <dbReference type="Proteomes" id="UP000182652"/>
    </source>
</evidence>
<sequence>MGVSVEPLSAEEERRFLDEITRRELTPSRSVAALLAGILVIVLCVYLMLESVLALFRLPGWLIDPDRALDWIATLPAGGPAPVLALGGAVLAMIGLIFLLVAVVPGRRARHSMPHPTLAVVVDDEVVASTLARRARLAANVSSAQVMVTVAQSQVVVNVRPTSGLRVTPEAVERAVADELGAMGLEPRPSVTVNIASTGVVGA</sequence>
<evidence type="ECO:0000256" key="1">
    <source>
        <dbReference type="SAM" id="Phobius"/>
    </source>
</evidence>
<keyword evidence="1" id="KW-1133">Transmembrane helix</keyword>
<dbReference type="STRING" id="156980.SAMN04489745_3427"/>
<feature type="domain" description="DUF6286" evidence="2">
    <location>
        <begin position="94"/>
        <end position="195"/>
    </location>
</feature>
<keyword evidence="4" id="KW-1185">Reference proteome</keyword>
<gene>
    <name evidence="3" type="ORF">SAMN04489745_3427</name>
</gene>
<evidence type="ECO:0000313" key="3">
    <source>
        <dbReference type="EMBL" id="SEC88723.1"/>
    </source>
</evidence>
<feature type="transmembrane region" description="Helical" evidence="1">
    <location>
        <begin position="31"/>
        <end position="49"/>
    </location>
</feature>
<protein>
    <recommendedName>
        <fullName evidence="2">DUF6286 domain-containing protein</fullName>
    </recommendedName>
</protein>
<accession>A0A1H4W665</accession>
<keyword evidence="1" id="KW-0472">Membrane</keyword>
<reference evidence="3 4" key="1">
    <citation type="submission" date="2016-10" db="EMBL/GenBank/DDBJ databases">
        <authorList>
            <person name="de Groot N.N."/>
        </authorList>
    </citation>
    <scope>NUCLEOTIDE SEQUENCE [LARGE SCALE GENOMIC DNA]</scope>
    <source>
        <strain evidence="3 4">DSM 10495</strain>
    </source>
</reference>
<dbReference type="Pfam" id="PF19803">
    <property type="entry name" value="DUF6286"/>
    <property type="match status" value="1"/>
</dbReference>
<name>A0A1H4W665_9MICC</name>
<organism evidence="3 4">
    <name type="scientific">Arthrobacter woluwensis</name>
    <dbReference type="NCBI Taxonomy" id="156980"/>
    <lineage>
        <taxon>Bacteria</taxon>
        <taxon>Bacillati</taxon>
        <taxon>Actinomycetota</taxon>
        <taxon>Actinomycetes</taxon>
        <taxon>Micrococcales</taxon>
        <taxon>Micrococcaceae</taxon>
        <taxon>Arthrobacter</taxon>
    </lineage>
</organism>
<proteinExistence type="predicted"/>
<evidence type="ECO:0000259" key="2">
    <source>
        <dbReference type="Pfam" id="PF19803"/>
    </source>
</evidence>